<keyword evidence="1" id="KW-1133">Transmembrane helix</keyword>
<name>A0A0E4FXJ7_9BRAD</name>
<evidence type="ECO:0000313" key="2">
    <source>
        <dbReference type="EMBL" id="BAR61312.1"/>
    </source>
</evidence>
<gene>
    <name evidence="2" type="ORF">NK6_8163</name>
</gene>
<sequence length="211" mass="23036">MNTLSGLIGPLAESASDRLGILMSALSGIAMALAVALAMTVYFRLGYRMSYSPWRDVVRHGLATLAAVALFAFAAYDVRHAALAYLGLNPSKPAVEFEIRMPRETLTAVSDTQIELHTDRNQTLALVDGVRDLADGRALLRGAVALNHRTADRVLVVNLPGKGTFEFRLRLPAKPHRSEQFGPWHLADRIASPVTGSIAPQDAYTIRYRVL</sequence>
<organism evidence="2 3">
    <name type="scientific">Bradyrhizobium diazoefficiens</name>
    <dbReference type="NCBI Taxonomy" id="1355477"/>
    <lineage>
        <taxon>Bacteria</taxon>
        <taxon>Pseudomonadati</taxon>
        <taxon>Pseudomonadota</taxon>
        <taxon>Alphaproteobacteria</taxon>
        <taxon>Hyphomicrobiales</taxon>
        <taxon>Nitrobacteraceae</taxon>
        <taxon>Bradyrhizobium</taxon>
    </lineage>
</organism>
<dbReference type="AlphaFoldDB" id="A0A0E4FXJ7"/>
<dbReference type="RefSeq" id="WP_060911681.1">
    <property type="nucleotide sequence ID" value="NZ_JAFCKD010000026.1"/>
</dbReference>
<keyword evidence="1" id="KW-0812">Transmembrane</keyword>
<keyword evidence="1" id="KW-0472">Membrane</keyword>
<accession>A0A0E4FXJ7</accession>
<evidence type="ECO:0000256" key="1">
    <source>
        <dbReference type="SAM" id="Phobius"/>
    </source>
</evidence>
<protein>
    <recommendedName>
        <fullName evidence="4">Acriflavin resistance protein</fullName>
    </recommendedName>
</protein>
<dbReference type="EMBL" id="AP014685">
    <property type="protein sequence ID" value="BAR61312.1"/>
    <property type="molecule type" value="Genomic_DNA"/>
</dbReference>
<evidence type="ECO:0008006" key="4">
    <source>
        <dbReference type="Google" id="ProtNLM"/>
    </source>
</evidence>
<feature type="transmembrane region" description="Helical" evidence="1">
    <location>
        <begin position="20"/>
        <end position="45"/>
    </location>
</feature>
<reference evidence="2 3" key="1">
    <citation type="submission" date="2014-11" db="EMBL/GenBank/DDBJ databases">
        <title>Symbiosis island explosion on the genome of extra-slow-growing strains of soybean bradyrhizobia with massive insertion sequences.</title>
        <authorList>
            <person name="Iida T."/>
            <person name="Minamisawa K."/>
        </authorList>
    </citation>
    <scope>NUCLEOTIDE SEQUENCE [LARGE SCALE GENOMIC DNA]</scope>
    <source>
        <strain evidence="2 3">NK6</strain>
    </source>
</reference>
<feature type="transmembrane region" description="Helical" evidence="1">
    <location>
        <begin position="57"/>
        <end position="76"/>
    </location>
</feature>
<proteinExistence type="predicted"/>
<dbReference type="Proteomes" id="UP000063308">
    <property type="component" value="Chromosome"/>
</dbReference>
<evidence type="ECO:0000313" key="3">
    <source>
        <dbReference type="Proteomes" id="UP000063308"/>
    </source>
</evidence>